<dbReference type="AlphaFoldDB" id="A0AA86VE23"/>
<dbReference type="InterPro" id="IPR021771">
    <property type="entry name" value="Triacylglycerol_lipase_N"/>
</dbReference>
<dbReference type="InterPro" id="IPR050301">
    <property type="entry name" value="NTE"/>
</dbReference>
<keyword evidence="1" id="KW-1133">Transmembrane helix</keyword>
<name>A0AA86VE23_9FABA</name>
<keyword evidence="1" id="KW-0812">Transmembrane</keyword>
<proteinExistence type="predicted"/>
<dbReference type="GO" id="GO:0004806">
    <property type="term" value="F:triacylglycerol lipase activity"/>
    <property type="evidence" value="ECO:0007669"/>
    <property type="project" value="InterPro"/>
</dbReference>
<dbReference type="PANTHER" id="PTHR14226">
    <property type="entry name" value="NEUROPATHY TARGET ESTERASE/SWISS CHEESE D.MELANOGASTER"/>
    <property type="match status" value="1"/>
</dbReference>
<dbReference type="PANTHER" id="PTHR14226:SF10">
    <property type="entry name" value="TRIACYLGLYCEROL LIPASE 4-RELATED"/>
    <property type="match status" value="1"/>
</dbReference>
<feature type="domain" description="Triacylglycerol lipase N-terminal" evidence="2">
    <location>
        <begin position="64"/>
        <end position="106"/>
    </location>
</feature>
<feature type="transmembrane region" description="Helical" evidence="1">
    <location>
        <begin position="111"/>
        <end position="136"/>
    </location>
</feature>
<organism evidence="3 4">
    <name type="scientific">Sphenostylis stenocarpa</name>
    <dbReference type="NCBI Taxonomy" id="92480"/>
    <lineage>
        <taxon>Eukaryota</taxon>
        <taxon>Viridiplantae</taxon>
        <taxon>Streptophyta</taxon>
        <taxon>Embryophyta</taxon>
        <taxon>Tracheophyta</taxon>
        <taxon>Spermatophyta</taxon>
        <taxon>Magnoliopsida</taxon>
        <taxon>eudicotyledons</taxon>
        <taxon>Gunneridae</taxon>
        <taxon>Pentapetalae</taxon>
        <taxon>rosids</taxon>
        <taxon>fabids</taxon>
        <taxon>Fabales</taxon>
        <taxon>Fabaceae</taxon>
        <taxon>Papilionoideae</taxon>
        <taxon>50 kb inversion clade</taxon>
        <taxon>NPAAA clade</taxon>
        <taxon>indigoferoid/millettioid clade</taxon>
        <taxon>Phaseoleae</taxon>
        <taxon>Sphenostylis</taxon>
    </lineage>
</organism>
<dbReference type="Pfam" id="PF11815">
    <property type="entry name" value="DUF3336"/>
    <property type="match status" value="1"/>
</dbReference>
<accession>A0AA86VE23</accession>
<evidence type="ECO:0000313" key="4">
    <source>
        <dbReference type="Proteomes" id="UP001189624"/>
    </source>
</evidence>
<dbReference type="Proteomes" id="UP001189624">
    <property type="component" value="Chromosome 3"/>
</dbReference>
<gene>
    <name evidence="3" type="ORF">AYBTSS11_LOCUS7457</name>
</gene>
<feature type="transmembrane region" description="Helical" evidence="1">
    <location>
        <begin position="156"/>
        <end position="176"/>
    </location>
</feature>
<evidence type="ECO:0000313" key="3">
    <source>
        <dbReference type="EMBL" id="CAJ1936394.1"/>
    </source>
</evidence>
<reference evidence="3" key="1">
    <citation type="submission" date="2023-10" db="EMBL/GenBank/DDBJ databases">
        <authorList>
            <person name="Domelevo Entfellner J.-B."/>
        </authorList>
    </citation>
    <scope>NUCLEOTIDE SEQUENCE</scope>
</reference>
<evidence type="ECO:0000259" key="2">
    <source>
        <dbReference type="Pfam" id="PF11815"/>
    </source>
</evidence>
<evidence type="ECO:0000256" key="1">
    <source>
        <dbReference type="SAM" id="Phobius"/>
    </source>
</evidence>
<keyword evidence="4" id="KW-1185">Reference proteome</keyword>
<dbReference type="GO" id="GO:0006629">
    <property type="term" value="P:lipid metabolic process"/>
    <property type="evidence" value="ECO:0007669"/>
    <property type="project" value="InterPro"/>
</dbReference>
<keyword evidence="1" id="KW-0472">Membrane</keyword>
<dbReference type="Gramene" id="rna-AYBTSS11_LOCUS7457">
    <property type="protein sequence ID" value="CAJ1936394.1"/>
    <property type="gene ID" value="gene-AYBTSS11_LOCUS7457"/>
</dbReference>
<protein>
    <recommendedName>
        <fullName evidence="2">Triacylglycerol lipase N-terminal domain-containing protein</fullName>
    </recommendedName>
</protein>
<sequence length="268" mass="30442">MSIWTTMNGCKWEKGGIGIWEEGEVLEKHDGSALTYEEWVHGTKMLDKETTNESDLYDVELGRLQVPKLIKEYIDEVTTQLRMVCGSDSEELSLEEKLAFMHETRHAFGRIALLLSGGAIIAAGSVVGSFICAVVATRTWPELQSFFEDFWYSSQFVYHMGGIFTVVKRVTTFDAVHEIRQLQMMLRHLTCKLTFQKSYDMTGRILRITCSHCILCLSGLFEAQELMAKDRSEDIVPYLPPFNLGHEEGSTPACSWTDDSLEIDLPMM</sequence>
<dbReference type="EMBL" id="OY731400">
    <property type="protein sequence ID" value="CAJ1936394.1"/>
    <property type="molecule type" value="Genomic_DNA"/>
</dbReference>